<protein>
    <submittedName>
        <fullName evidence="1">Uncharacterized protein</fullName>
    </submittedName>
</protein>
<keyword evidence="2" id="KW-1185">Reference proteome</keyword>
<evidence type="ECO:0000313" key="2">
    <source>
        <dbReference type="Proteomes" id="UP000784294"/>
    </source>
</evidence>
<dbReference type="Proteomes" id="UP000784294">
    <property type="component" value="Unassembled WGS sequence"/>
</dbReference>
<name>A0A3S5CBX3_9PLAT</name>
<sequence length="138" mass="15405">MNYQPRLLASSWPFCSRGFLFGFRIHGFPLSFHPPNLSPSARVLSKIAAPMQEQELNLGRVKLTPSEITGSDNAGCDLISLPSVGMLQLSPQSIQRDNHEYFFASWLLSGSKKQQQPVIRIEFNLRLPSCVESSIGEL</sequence>
<gene>
    <name evidence="1" type="ORF">PXEA_LOCUS1844</name>
</gene>
<accession>A0A3S5CBX3</accession>
<dbReference type="EMBL" id="CAAALY010003888">
    <property type="protein sequence ID" value="VEL08404.1"/>
    <property type="molecule type" value="Genomic_DNA"/>
</dbReference>
<reference evidence="1" key="1">
    <citation type="submission" date="2018-11" db="EMBL/GenBank/DDBJ databases">
        <authorList>
            <consortium name="Pathogen Informatics"/>
        </authorList>
    </citation>
    <scope>NUCLEOTIDE SEQUENCE</scope>
</reference>
<evidence type="ECO:0000313" key="1">
    <source>
        <dbReference type="EMBL" id="VEL08404.1"/>
    </source>
</evidence>
<proteinExistence type="predicted"/>
<comment type="caution">
    <text evidence="1">The sequence shown here is derived from an EMBL/GenBank/DDBJ whole genome shotgun (WGS) entry which is preliminary data.</text>
</comment>
<dbReference type="AlphaFoldDB" id="A0A3S5CBX3"/>
<organism evidence="1 2">
    <name type="scientific">Protopolystoma xenopodis</name>
    <dbReference type="NCBI Taxonomy" id="117903"/>
    <lineage>
        <taxon>Eukaryota</taxon>
        <taxon>Metazoa</taxon>
        <taxon>Spiralia</taxon>
        <taxon>Lophotrochozoa</taxon>
        <taxon>Platyhelminthes</taxon>
        <taxon>Monogenea</taxon>
        <taxon>Polyopisthocotylea</taxon>
        <taxon>Polystomatidea</taxon>
        <taxon>Polystomatidae</taxon>
        <taxon>Protopolystoma</taxon>
    </lineage>
</organism>